<dbReference type="OrthoDB" id="5649068at2"/>
<dbReference type="AlphaFoldDB" id="A0A0W0ZC69"/>
<feature type="chain" id="PRO_5006918516" description="Secreted protein" evidence="1">
    <location>
        <begin position="20"/>
        <end position="110"/>
    </location>
</feature>
<sequence length="110" mass="11694">MRQLIMAIFLLILASSTYANVASDILSSRTSDQQAQILGNIINSAGLPCTPIKAFFQGLDIYGAAYWNIACTDGRSFVIQIMNNAAATTTIVQCSAMKSLGATCFTGFGQ</sequence>
<evidence type="ECO:0000313" key="3">
    <source>
        <dbReference type="Proteomes" id="UP000054703"/>
    </source>
</evidence>
<comment type="caution">
    <text evidence="2">The sequence shown here is derived from an EMBL/GenBank/DDBJ whole genome shotgun (WGS) entry which is preliminary data.</text>
</comment>
<dbReference type="RefSeq" id="WP_058513041.1">
    <property type="nucleotide sequence ID" value="NZ_CAAAIH010000004.1"/>
</dbReference>
<name>A0A0W0ZC69_9GAMM</name>
<reference evidence="2 3" key="1">
    <citation type="submission" date="2015-11" db="EMBL/GenBank/DDBJ databases">
        <title>Genomic analysis of 38 Legionella species identifies large and diverse effector repertoires.</title>
        <authorList>
            <person name="Burstein D."/>
            <person name="Amaro F."/>
            <person name="Zusman T."/>
            <person name="Lifshitz Z."/>
            <person name="Cohen O."/>
            <person name="Gilbert J.A."/>
            <person name="Pupko T."/>
            <person name="Shuman H.A."/>
            <person name="Segal G."/>
        </authorList>
    </citation>
    <scope>NUCLEOTIDE SEQUENCE [LARGE SCALE GENOMIC DNA]</scope>
    <source>
        <strain evidence="2 3">SC-63-C7</strain>
    </source>
</reference>
<feature type="signal peptide" evidence="1">
    <location>
        <begin position="1"/>
        <end position="19"/>
    </location>
</feature>
<evidence type="ECO:0000313" key="2">
    <source>
        <dbReference type="EMBL" id="KTD66639.1"/>
    </source>
</evidence>
<protein>
    <recommendedName>
        <fullName evidence="4">Secreted protein</fullName>
    </recommendedName>
</protein>
<evidence type="ECO:0008006" key="4">
    <source>
        <dbReference type="Google" id="ProtNLM"/>
    </source>
</evidence>
<dbReference type="PATRIC" id="fig|45074.5.peg.615"/>
<organism evidence="2 3">
    <name type="scientific">Legionella santicrucis</name>
    <dbReference type="NCBI Taxonomy" id="45074"/>
    <lineage>
        <taxon>Bacteria</taxon>
        <taxon>Pseudomonadati</taxon>
        <taxon>Pseudomonadota</taxon>
        <taxon>Gammaproteobacteria</taxon>
        <taxon>Legionellales</taxon>
        <taxon>Legionellaceae</taxon>
        <taxon>Legionella</taxon>
    </lineage>
</organism>
<keyword evidence="1" id="KW-0732">Signal</keyword>
<gene>
    <name evidence="2" type="ORF">Lsan_0584</name>
</gene>
<evidence type="ECO:0000256" key="1">
    <source>
        <dbReference type="SAM" id="SignalP"/>
    </source>
</evidence>
<dbReference type="EMBL" id="LNYU01000009">
    <property type="protein sequence ID" value="KTD66639.1"/>
    <property type="molecule type" value="Genomic_DNA"/>
</dbReference>
<keyword evidence="3" id="KW-1185">Reference proteome</keyword>
<proteinExistence type="predicted"/>
<dbReference type="Proteomes" id="UP000054703">
    <property type="component" value="Unassembled WGS sequence"/>
</dbReference>
<accession>A0A0W0ZC69</accession>
<dbReference type="STRING" id="45074.Lsan_0584"/>